<reference evidence="2" key="2">
    <citation type="journal article" date="2020" name="Nat. Commun.">
        <title>Large-scale genome sequencing of mycorrhizal fungi provides insights into the early evolution of symbiotic traits.</title>
        <authorList>
            <person name="Miyauchi S."/>
            <person name="Kiss E."/>
            <person name="Kuo A."/>
            <person name="Drula E."/>
            <person name="Kohler A."/>
            <person name="Sanchez-Garcia M."/>
            <person name="Morin E."/>
            <person name="Andreopoulos B."/>
            <person name="Barry K.W."/>
            <person name="Bonito G."/>
            <person name="Buee M."/>
            <person name="Carver A."/>
            <person name="Chen C."/>
            <person name="Cichocki N."/>
            <person name="Clum A."/>
            <person name="Culley D."/>
            <person name="Crous P.W."/>
            <person name="Fauchery L."/>
            <person name="Girlanda M."/>
            <person name="Hayes R.D."/>
            <person name="Keri Z."/>
            <person name="LaButti K."/>
            <person name="Lipzen A."/>
            <person name="Lombard V."/>
            <person name="Magnuson J."/>
            <person name="Maillard F."/>
            <person name="Murat C."/>
            <person name="Nolan M."/>
            <person name="Ohm R.A."/>
            <person name="Pangilinan J."/>
            <person name="Pereira M.F."/>
            <person name="Perotto S."/>
            <person name="Peter M."/>
            <person name="Pfister S."/>
            <person name="Riley R."/>
            <person name="Sitrit Y."/>
            <person name="Stielow J.B."/>
            <person name="Szollosi G."/>
            <person name="Zifcakova L."/>
            <person name="Stursova M."/>
            <person name="Spatafora J.W."/>
            <person name="Tedersoo L."/>
            <person name="Vaario L.M."/>
            <person name="Yamada A."/>
            <person name="Yan M."/>
            <person name="Wang P."/>
            <person name="Xu J."/>
            <person name="Bruns T."/>
            <person name="Baldrian P."/>
            <person name="Vilgalys R."/>
            <person name="Dunand C."/>
            <person name="Henrissat B."/>
            <person name="Grigoriev I.V."/>
            <person name="Hibbett D."/>
            <person name="Nagy L.G."/>
            <person name="Martin F.M."/>
        </authorList>
    </citation>
    <scope>NUCLEOTIDE SEQUENCE</scope>
    <source>
        <strain evidence="2">Prilba</strain>
    </source>
</reference>
<sequence length="483" mass="53386">MQVPRKARSSISFSCLSWLIRDLAFTVRDSRSSGDAGVSHGGLYGDIHDEWGILPHHFEIIPPASEKVTRGGGLKQTRSMPFPTRQGPDEFAAEVPPSRPPPTFRHTRKNSKIAQLLCIASAPENAGDAVNPGDPHELMSPPILPMEADPFSGRPLGATIIGNGVPVPAIQMQTTHPPAPQHIFRPMLSMPSLSMPADPHATHAHVPRVHAPQNINDFHDTAARRAPRPRHRADHAPVGTFSSRSLSNPPPASSVLGHYTSPSQPLQPSRVVNLESNSRRHGSIPIHMTHQGGAVAPLVATHRRHRQKTYDHVRTGAPNLRKTRSSVVLSNKPLPPLHAPKPVKALERPSVETLHMLVESARATARHSNVRNEAAAAHAVWPPAPVVRPLPTVNPERDAYRTAAIEAEKTSRKISQERALVDRVRHEGGREARRRERDSEPQRSRHHKRAATEGPKRRKREVEYRTLADYGYNPTDQKWMGAW</sequence>
<dbReference type="OrthoDB" id="3260482at2759"/>
<organism evidence="2 3">
    <name type="scientific">Russula ochroleuca</name>
    <dbReference type="NCBI Taxonomy" id="152965"/>
    <lineage>
        <taxon>Eukaryota</taxon>
        <taxon>Fungi</taxon>
        <taxon>Dikarya</taxon>
        <taxon>Basidiomycota</taxon>
        <taxon>Agaricomycotina</taxon>
        <taxon>Agaricomycetes</taxon>
        <taxon>Russulales</taxon>
        <taxon>Russulaceae</taxon>
        <taxon>Russula</taxon>
    </lineage>
</organism>
<evidence type="ECO:0000256" key="1">
    <source>
        <dbReference type="SAM" id="MobiDB-lite"/>
    </source>
</evidence>
<dbReference type="AlphaFoldDB" id="A0A9P5MZM2"/>
<feature type="compositionally biased region" description="Basic and acidic residues" evidence="1">
    <location>
        <begin position="407"/>
        <end position="443"/>
    </location>
</feature>
<protein>
    <submittedName>
        <fullName evidence="2">Uncharacterized protein</fullName>
    </submittedName>
</protein>
<feature type="region of interest" description="Disordered" evidence="1">
    <location>
        <begin position="224"/>
        <end position="269"/>
    </location>
</feature>
<accession>A0A9P5MZM2</accession>
<comment type="caution">
    <text evidence="2">The sequence shown here is derived from an EMBL/GenBank/DDBJ whole genome shotgun (WGS) entry which is preliminary data.</text>
</comment>
<feature type="region of interest" description="Disordered" evidence="1">
    <location>
        <begin position="84"/>
        <end position="107"/>
    </location>
</feature>
<name>A0A9P5MZM2_9AGAM</name>
<gene>
    <name evidence="2" type="ORF">DFH94DRAFT_729182</name>
</gene>
<reference evidence="2" key="1">
    <citation type="submission" date="2019-10" db="EMBL/GenBank/DDBJ databases">
        <authorList>
            <consortium name="DOE Joint Genome Institute"/>
            <person name="Kuo A."/>
            <person name="Miyauchi S."/>
            <person name="Kiss E."/>
            <person name="Drula E."/>
            <person name="Kohler A."/>
            <person name="Sanchez-Garcia M."/>
            <person name="Andreopoulos B."/>
            <person name="Barry K.W."/>
            <person name="Bonito G."/>
            <person name="Buee M."/>
            <person name="Carver A."/>
            <person name="Chen C."/>
            <person name="Cichocki N."/>
            <person name="Clum A."/>
            <person name="Culley D."/>
            <person name="Crous P.W."/>
            <person name="Fauchery L."/>
            <person name="Girlanda M."/>
            <person name="Hayes R."/>
            <person name="Keri Z."/>
            <person name="LaButti K."/>
            <person name="Lipzen A."/>
            <person name="Lombard V."/>
            <person name="Magnuson J."/>
            <person name="Maillard F."/>
            <person name="Morin E."/>
            <person name="Murat C."/>
            <person name="Nolan M."/>
            <person name="Ohm R."/>
            <person name="Pangilinan J."/>
            <person name="Pereira M."/>
            <person name="Perotto S."/>
            <person name="Peter M."/>
            <person name="Riley R."/>
            <person name="Sitrit Y."/>
            <person name="Stielow B."/>
            <person name="Szollosi G."/>
            <person name="Zifcakova L."/>
            <person name="Stursova M."/>
            <person name="Spatafora J.W."/>
            <person name="Tedersoo L."/>
            <person name="Vaario L.-M."/>
            <person name="Yamada A."/>
            <person name="Yan M."/>
            <person name="Wang P."/>
            <person name="Xu J."/>
            <person name="Bruns T."/>
            <person name="Baldrian P."/>
            <person name="Vilgalys R."/>
            <person name="Henrissat B."/>
            <person name="Grigoriev I.V."/>
            <person name="Hibbett D."/>
            <person name="Nagy L.G."/>
            <person name="Martin F.M."/>
        </authorList>
    </citation>
    <scope>NUCLEOTIDE SEQUENCE</scope>
    <source>
        <strain evidence="2">Prilba</strain>
    </source>
</reference>
<feature type="compositionally biased region" description="Basic and acidic residues" evidence="1">
    <location>
        <begin position="450"/>
        <end position="466"/>
    </location>
</feature>
<evidence type="ECO:0000313" key="3">
    <source>
        <dbReference type="Proteomes" id="UP000759537"/>
    </source>
</evidence>
<dbReference type="EMBL" id="WHVB01000005">
    <property type="protein sequence ID" value="KAF8482720.1"/>
    <property type="molecule type" value="Genomic_DNA"/>
</dbReference>
<keyword evidence="3" id="KW-1185">Reference proteome</keyword>
<feature type="region of interest" description="Disordered" evidence="1">
    <location>
        <begin position="407"/>
        <end position="475"/>
    </location>
</feature>
<proteinExistence type="predicted"/>
<dbReference type="Proteomes" id="UP000759537">
    <property type="component" value="Unassembled WGS sequence"/>
</dbReference>
<evidence type="ECO:0000313" key="2">
    <source>
        <dbReference type="EMBL" id="KAF8482720.1"/>
    </source>
</evidence>